<reference evidence="1 2" key="1">
    <citation type="submission" date="2015-03" db="EMBL/GenBank/DDBJ databases">
        <authorList>
            <person name="Abdul Halim M."/>
        </authorList>
    </citation>
    <scope>NUCLEOTIDE SEQUENCE [LARGE SCALE GENOMIC DNA]</scope>
    <source>
        <strain evidence="1 2">ATCC 35681</strain>
    </source>
</reference>
<accession>A0A0F7CJR3</accession>
<evidence type="ECO:0000313" key="1">
    <source>
        <dbReference type="EMBL" id="AKG36406.1"/>
    </source>
</evidence>
<sequence>MEFLKYEPEFSPISVFITRFFDNKSKKLVYEQETKFPIPTLITDDNIEIFEKEYLVKERKFAFNEDAFMTIYYLEELVYRSIT</sequence>
<name>A0A0F7CJR3_PAEDU</name>
<dbReference type="AlphaFoldDB" id="A0A0F7CJR3"/>
<organism evidence="1 2">
    <name type="scientific">Paenibacillus durus ATCC 35681</name>
    <dbReference type="NCBI Taxonomy" id="1333534"/>
    <lineage>
        <taxon>Bacteria</taxon>
        <taxon>Bacillati</taxon>
        <taxon>Bacillota</taxon>
        <taxon>Bacilli</taxon>
        <taxon>Bacillales</taxon>
        <taxon>Paenibacillaceae</taxon>
        <taxon>Paenibacillus</taxon>
    </lineage>
</organism>
<evidence type="ECO:0000313" key="2">
    <source>
        <dbReference type="Proteomes" id="UP000034189"/>
    </source>
</evidence>
<reference evidence="1 2" key="2">
    <citation type="journal article" date="2016" name="Genome Announc.">
        <title>Genome Sequence of a Gram-Positive Diazotroph, Paenibacillus durus Type Strain ATCC 35681.</title>
        <authorList>
            <person name="Halim M.A."/>
            <person name="Rahman A.Y."/>
            <person name="Sim K.S."/>
            <person name="Yam H.C."/>
            <person name="Rahim A.A."/>
            <person name="Ghazali A.H."/>
            <person name="Najimudin N."/>
        </authorList>
    </citation>
    <scope>NUCLEOTIDE SEQUENCE [LARGE SCALE GENOMIC DNA]</scope>
    <source>
        <strain evidence="1 2">ATCC 35681</strain>
    </source>
</reference>
<dbReference type="RefSeq" id="WP_025695406.1">
    <property type="nucleotide sequence ID" value="NZ_ASQQ01000301.1"/>
</dbReference>
<dbReference type="EMBL" id="CP011114">
    <property type="protein sequence ID" value="AKG36406.1"/>
    <property type="molecule type" value="Genomic_DNA"/>
</dbReference>
<proteinExistence type="predicted"/>
<dbReference type="HOGENOM" id="CLU_2602663_0_0_9"/>
<dbReference type="OrthoDB" id="2625971at2"/>
<dbReference type="PATRIC" id="fig|1333534.5.peg.4218"/>
<protein>
    <submittedName>
        <fullName evidence="1">Uncharacterized protein</fullName>
    </submittedName>
</protein>
<dbReference type="Proteomes" id="UP000034189">
    <property type="component" value="Chromosome"/>
</dbReference>
<gene>
    <name evidence="1" type="ORF">VK70_19180</name>
</gene>